<evidence type="ECO:0000313" key="2">
    <source>
        <dbReference type="Proteomes" id="UP001183410"/>
    </source>
</evidence>
<dbReference type="Proteomes" id="UP001183410">
    <property type="component" value="Unassembled WGS sequence"/>
</dbReference>
<organism evidence="1 2">
    <name type="scientific">Streptomyces chisholmiae</name>
    <dbReference type="NCBI Taxonomy" id="3075540"/>
    <lineage>
        <taxon>Bacteria</taxon>
        <taxon>Bacillati</taxon>
        <taxon>Actinomycetota</taxon>
        <taxon>Actinomycetes</taxon>
        <taxon>Kitasatosporales</taxon>
        <taxon>Streptomycetaceae</taxon>
        <taxon>Streptomyces</taxon>
    </lineage>
</organism>
<evidence type="ECO:0000313" key="1">
    <source>
        <dbReference type="EMBL" id="MDT0268180.1"/>
    </source>
</evidence>
<dbReference type="EMBL" id="JAVREO010000010">
    <property type="protein sequence ID" value="MDT0268180.1"/>
    <property type="molecule type" value="Genomic_DNA"/>
</dbReference>
<reference evidence="2" key="1">
    <citation type="submission" date="2023-07" db="EMBL/GenBank/DDBJ databases">
        <title>30 novel species of actinomycetes from the DSMZ collection.</title>
        <authorList>
            <person name="Nouioui I."/>
        </authorList>
    </citation>
    <scope>NUCLEOTIDE SEQUENCE [LARGE SCALE GENOMIC DNA]</scope>
    <source>
        <strain evidence="2">DSM 44915</strain>
    </source>
</reference>
<proteinExistence type="predicted"/>
<protein>
    <recommendedName>
        <fullName evidence="3">SMI1/KNR4 family protein</fullName>
    </recommendedName>
</protein>
<evidence type="ECO:0008006" key="3">
    <source>
        <dbReference type="Google" id="ProtNLM"/>
    </source>
</evidence>
<accession>A0ABU2JT62</accession>
<keyword evidence="2" id="KW-1185">Reference proteome</keyword>
<name>A0ABU2JT62_9ACTN</name>
<gene>
    <name evidence="1" type="ORF">RM844_18005</name>
</gene>
<comment type="caution">
    <text evidence="1">The sequence shown here is derived from an EMBL/GenBank/DDBJ whole genome shotgun (WGS) entry which is preliminary data.</text>
</comment>
<dbReference type="RefSeq" id="WP_311668270.1">
    <property type="nucleotide sequence ID" value="NZ_JAVREO010000010.1"/>
</dbReference>
<sequence length="179" mass="19159">MAERIAELDRLTEYLAASGVVPAEGFRPHPLGAESPGYPGADDRLRTFATATSTGSSYAIWLRDDRAPLASLPVVFLADEGGLGLVARDFREFLRVLATGWSPWGGWHGVEYDDEDTAAEEGEGAAFRAWLAAEFGIAPATDPNEVVRATEAELWEPFAAWIGPLYPDVVAARATPGGP</sequence>